<dbReference type="GO" id="GO:0043811">
    <property type="term" value="F:phosphate:acyl-[acyl carrier protein] acyltransferase activity"/>
    <property type="evidence" value="ECO:0007669"/>
    <property type="project" value="UniProtKB-UniRule"/>
</dbReference>
<comment type="pathway">
    <text evidence="10">Lipid metabolism; phospholipid metabolism.</text>
</comment>
<evidence type="ECO:0000256" key="9">
    <source>
        <dbReference type="ARBA" id="ARBA00046608"/>
    </source>
</evidence>
<dbReference type="AlphaFoldDB" id="A0A2A8CVA6"/>
<dbReference type="OrthoDB" id="9806408at2"/>
<dbReference type="GO" id="GO:0008654">
    <property type="term" value="P:phospholipid biosynthetic process"/>
    <property type="evidence" value="ECO:0007669"/>
    <property type="project" value="UniProtKB-KW"/>
</dbReference>
<evidence type="ECO:0000256" key="5">
    <source>
        <dbReference type="ARBA" id="ARBA00023098"/>
    </source>
</evidence>
<evidence type="ECO:0000256" key="10">
    <source>
        <dbReference type="HAMAP-Rule" id="MF_00019"/>
    </source>
</evidence>
<comment type="caution">
    <text evidence="11">The sequence shown here is derived from an EMBL/GenBank/DDBJ whole genome shotgun (WGS) entry which is preliminary data.</text>
</comment>
<dbReference type="SUPFAM" id="SSF53659">
    <property type="entry name" value="Isocitrate/Isopropylmalate dehydrogenase-like"/>
    <property type="match status" value="1"/>
</dbReference>
<protein>
    <recommendedName>
        <fullName evidence="8 10">Phosphate acyltransferase</fullName>
        <ecNumber evidence="8 10">2.3.1.274</ecNumber>
    </recommendedName>
    <alternativeName>
        <fullName evidence="10">Acyl-ACP phosphotransacylase</fullName>
    </alternativeName>
    <alternativeName>
        <fullName evidence="10">Acyl-[acyl-carrier-protein]--phosphate acyltransferase</fullName>
    </alternativeName>
    <alternativeName>
        <fullName evidence="10">Phosphate-acyl-ACP acyltransferase</fullName>
    </alternativeName>
</protein>
<keyword evidence="3 10" id="KW-0444">Lipid biosynthesis</keyword>
<dbReference type="InterPro" id="IPR012281">
    <property type="entry name" value="Phospholipid_synth_PlsX-like"/>
</dbReference>
<dbReference type="HAMAP" id="MF_00019">
    <property type="entry name" value="PlsX"/>
    <property type="match status" value="1"/>
</dbReference>
<dbReference type="Pfam" id="PF02504">
    <property type="entry name" value="FA_synthesis"/>
    <property type="match status" value="1"/>
</dbReference>
<proteinExistence type="inferred from homology"/>
<dbReference type="PANTHER" id="PTHR30100">
    <property type="entry name" value="FATTY ACID/PHOSPHOLIPID SYNTHESIS PROTEIN PLSX"/>
    <property type="match status" value="1"/>
</dbReference>
<dbReference type="EC" id="2.3.1.274" evidence="8 10"/>
<keyword evidence="2 10" id="KW-0963">Cytoplasm</keyword>
<keyword evidence="12" id="KW-1185">Reference proteome</keyword>
<keyword evidence="11" id="KW-0012">Acyltransferase</keyword>
<evidence type="ECO:0000256" key="7">
    <source>
        <dbReference type="ARBA" id="ARBA00023264"/>
    </source>
</evidence>
<comment type="subunit">
    <text evidence="9 10">Homodimer. Probably interacts with PlsY.</text>
</comment>
<accession>A0A2A8CVA6</accession>
<evidence type="ECO:0000256" key="3">
    <source>
        <dbReference type="ARBA" id="ARBA00022516"/>
    </source>
</evidence>
<dbReference type="RefSeq" id="WP_098076767.1">
    <property type="nucleotide sequence ID" value="NZ_PDEQ01000007.1"/>
</dbReference>
<dbReference type="GO" id="GO:0005737">
    <property type="term" value="C:cytoplasm"/>
    <property type="evidence" value="ECO:0007669"/>
    <property type="project" value="UniProtKB-SubCell"/>
</dbReference>
<name>A0A2A8CVA6_9BACT</name>
<sequence length="334" mass="35153">MALCIAVDAMGGDNAPNAVIQGAISALESADDPLQILLFGPTDRVQPLLDEAGVSSDLPLKLVDAPDVIEMTDSPAAAVKKKRESSIHLGLGAHKKGDADAFISAGNTGAVMATSMFTLGRISGVERPSIAGYFPTLRGFSIVVDIGTNVDCRPEHLVQFARMASVYTQHVLGTENPSVGLLNIGEEPGKGNEQVKAAFDLLGEAEDINFKGNVEGSDLLDYAADIIVCDGFVGNILLKFGESMTTVLKKMTAQEMERQQLPPEDQQVVAGVLSEVSKGFDADHRGGAPLLGVDGNVMIGHGRSNADAIEQMIHATADLVRSNVVNELKDAFGE</sequence>
<keyword evidence="7 10" id="KW-1208">Phospholipid metabolism</keyword>
<organism evidence="11 12">
    <name type="scientific">Longibacter salinarum</name>
    <dbReference type="NCBI Taxonomy" id="1850348"/>
    <lineage>
        <taxon>Bacteria</taxon>
        <taxon>Pseudomonadati</taxon>
        <taxon>Rhodothermota</taxon>
        <taxon>Rhodothermia</taxon>
        <taxon>Rhodothermales</taxon>
        <taxon>Salisaetaceae</taxon>
        <taxon>Longibacter</taxon>
    </lineage>
</organism>
<keyword evidence="6 10" id="KW-0594">Phospholipid biosynthesis</keyword>
<evidence type="ECO:0000256" key="6">
    <source>
        <dbReference type="ARBA" id="ARBA00023209"/>
    </source>
</evidence>
<evidence type="ECO:0000256" key="4">
    <source>
        <dbReference type="ARBA" id="ARBA00022679"/>
    </source>
</evidence>
<gene>
    <name evidence="10" type="primary">plsX</name>
    <name evidence="11" type="ORF">CRI94_13520</name>
</gene>
<dbReference type="UniPathway" id="UPA00085"/>
<evidence type="ECO:0000256" key="1">
    <source>
        <dbReference type="ARBA" id="ARBA00001232"/>
    </source>
</evidence>
<dbReference type="Gene3D" id="3.40.718.10">
    <property type="entry name" value="Isopropylmalate Dehydrogenase"/>
    <property type="match status" value="1"/>
</dbReference>
<dbReference type="PANTHER" id="PTHR30100:SF1">
    <property type="entry name" value="PHOSPHATE ACYLTRANSFERASE"/>
    <property type="match status" value="1"/>
</dbReference>
<comment type="subcellular location">
    <subcellularLocation>
        <location evidence="10">Cytoplasm</location>
    </subcellularLocation>
    <text evidence="10">Associated with the membrane possibly through PlsY.</text>
</comment>
<dbReference type="Proteomes" id="UP000220102">
    <property type="component" value="Unassembled WGS sequence"/>
</dbReference>
<comment type="catalytic activity">
    <reaction evidence="1 10">
        <text>a fatty acyl-[ACP] + phosphate = an acyl phosphate + holo-[ACP]</text>
        <dbReference type="Rhea" id="RHEA:42292"/>
        <dbReference type="Rhea" id="RHEA-COMP:9685"/>
        <dbReference type="Rhea" id="RHEA-COMP:14125"/>
        <dbReference type="ChEBI" id="CHEBI:43474"/>
        <dbReference type="ChEBI" id="CHEBI:59918"/>
        <dbReference type="ChEBI" id="CHEBI:64479"/>
        <dbReference type="ChEBI" id="CHEBI:138651"/>
        <dbReference type="EC" id="2.3.1.274"/>
    </reaction>
</comment>
<dbReference type="NCBIfam" id="TIGR00182">
    <property type="entry name" value="plsX"/>
    <property type="match status" value="1"/>
</dbReference>
<keyword evidence="5 10" id="KW-0443">Lipid metabolism</keyword>
<reference evidence="11 12" key="1">
    <citation type="submission" date="2017-10" db="EMBL/GenBank/DDBJ databases">
        <title>Draft genome of Longibacter Salinarum.</title>
        <authorList>
            <person name="Goh K.M."/>
            <person name="Shamsir M.S."/>
            <person name="Lim S.W."/>
        </authorList>
    </citation>
    <scope>NUCLEOTIDE SEQUENCE [LARGE SCALE GENOMIC DNA]</scope>
    <source>
        <strain evidence="11 12">KCTC 52045</strain>
    </source>
</reference>
<dbReference type="EMBL" id="PDEQ01000007">
    <property type="protein sequence ID" value="PEN12540.1"/>
    <property type="molecule type" value="Genomic_DNA"/>
</dbReference>
<dbReference type="InterPro" id="IPR003664">
    <property type="entry name" value="FA_synthesis"/>
</dbReference>
<comment type="similarity">
    <text evidence="10">Belongs to the PlsX family.</text>
</comment>
<keyword evidence="4 10" id="KW-0808">Transferase</keyword>
<evidence type="ECO:0000313" key="11">
    <source>
        <dbReference type="EMBL" id="PEN12540.1"/>
    </source>
</evidence>
<evidence type="ECO:0000313" key="12">
    <source>
        <dbReference type="Proteomes" id="UP000220102"/>
    </source>
</evidence>
<evidence type="ECO:0000256" key="8">
    <source>
        <dbReference type="ARBA" id="ARBA00024069"/>
    </source>
</evidence>
<evidence type="ECO:0000256" key="2">
    <source>
        <dbReference type="ARBA" id="ARBA00022490"/>
    </source>
</evidence>
<dbReference type="PIRSF" id="PIRSF002465">
    <property type="entry name" value="Phsphlp_syn_PlsX"/>
    <property type="match status" value="1"/>
</dbReference>
<dbReference type="GO" id="GO:0006633">
    <property type="term" value="P:fatty acid biosynthetic process"/>
    <property type="evidence" value="ECO:0007669"/>
    <property type="project" value="UniProtKB-UniRule"/>
</dbReference>
<comment type="function">
    <text evidence="10">Catalyzes the reversible formation of acyl-phosphate (acyl-PO(4)) from acyl-[acyl-carrier-protein] (acyl-ACP). This enzyme utilizes acyl-ACP as fatty acyl donor, but not acyl-CoA.</text>
</comment>